<dbReference type="OrthoDB" id="9779102at2"/>
<evidence type="ECO:0000256" key="1">
    <source>
        <dbReference type="SAM" id="MobiDB-lite"/>
    </source>
</evidence>
<keyword evidence="2" id="KW-0732">Signal</keyword>
<dbReference type="InterPro" id="IPR023158">
    <property type="entry name" value="YerB-like_sf"/>
</dbReference>
<protein>
    <recommendedName>
        <fullName evidence="7">DUF3048 domain-containing protein</fullName>
    </recommendedName>
</protein>
<evidence type="ECO:0008006" key="7">
    <source>
        <dbReference type="Google" id="ProtNLM"/>
    </source>
</evidence>
<dbReference type="SUPFAM" id="SSF159774">
    <property type="entry name" value="YerB-like"/>
    <property type="match status" value="1"/>
</dbReference>
<feature type="chain" id="PRO_5039147693" description="DUF3048 domain-containing protein" evidence="2">
    <location>
        <begin position="26"/>
        <end position="384"/>
    </location>
</feature>
<dbReference type="Proteomes" id="UP000182624">
    <property type="component" value="Unassembled WGS sequence"/>
</dbReference>
<dbReference type="InterPro" id="IPR035328">
    <property type="entry name" value="DUF3048_C"/>
</dbReference>
<evidence type="ECO:0000259" key="3">
    <source>
        <dbReference type="Pfam" id="PF11258"/>
    </source>
</evidence>
<accession>A0A1I5X5B1</accession>
<dbReference type="InterPro" id="IPR021416">
    <property type="entry name" value="DUF3048_N"/>
</dbReference>
<dbReference type="Pfam" id="PF11258">
    <property type="entry name" value="DUF3048"/>
    <property type="match status" value="1"/>
</dbReference>
<dbReference type="RefSeq" id="WP_083413580.1">
    <property type="nucleotide sequence ID" value="NZ_FOXO01000028.1"/>
</dbReference>
<reference evidence="6" key="1">
    <citation type="submission" date="2016-10" db="EMBL/GenBank/DDBJ databases">
        <authorList>
            <person name="Varghese N."/>
            <person name="Submissions S."/>
        </authorList>
    </citation>
    <scope>NUCLEOTIDE SEQUENCE [LARGE SCALE GENOMIC DNA]</scope>
    <source>
        <strain evidence="6">P18</strain>
    </source>
</reference>
<feature type="signal peptide" evidence="2">
    <location>
        <begin position="1"/>
        <end position="25"/>
    </location>
</feature>
<sequence>MYINRYAKKAIASIMCAVTVFSVVACSSTETEDTPSGDASYEAIEKNDSSTETATVEEVSDSDEPYVLPEGMYFSELTGEPISEEIKNQRPIAAMVDNEVKALPHYGTSEADVVYELMNSTKNDRITRLMCLVKDWGSIEQLGSIRSTRPTNIMLAAEWNAVLCHDGGPYYNDQYFSQPWSAHFSGTFSRINNGKSKEFTEYIVGGDLESNFSDYEGTAGYETTYNEYANEGEHFNFVPYGEHVKLDEKYSRFYTANKVSLPFWHNGSTLTYNPETGLYEYSEYGEIHEDAEDGEVLAFKNVILQNCDFVQLDDNGYLIYNCIDSGKYAWYLTNGIAKDVTWVKTSETGVTRYYDENGEELQINTGKTYIALVPSDTWENIIFE</sequence>
<dbReference type="PROSITE" id="PS51257">
    <property type="entry name" value="PROKAR_LIPOPROTEIN"/>
    <property type="match status" value="1"/>
</dbReference>
<organism evidence="5 6">
    <name type="scientific">Butyrivibrio proteoclasticus</name>
    <dbReference type="NCBI Taxonomy" id="43305"/>
    <lineage>
        <taxon>Bacteria</taxon>
        <taxon>Bacillati</taxon>
        <taxon>Bacillota</taxon>
        <taxon>Clostridia</taxon>
        <taxon>Lachnospirales</taxon>
        <taxon>Lachnospiraceae</taxon>
        <taxon>Butyrivibrio</taxon>
    </lineage>
</organism>
<evidence type="ECO:0000313" key="5">
    <source>
        <dbReference type="EMBL" id="SFQ27150.1"/>
    </source>
</evidence>
<name>A0A1I5X5B1_9FIRM</name>
<evidence type="ECO:0000256" key="2">
    <source>
        <dbReference type="SAM" id="SignalP"/>
    </source>
</evidence>
<feature type="domain" description="DUF3048" evidence="3">
    <location>
        <begin position="77"/>
        <end position="205"/>
    </location>
</feature>
<keyword evidence="6" id="KW-1185">Reference proteome</keyword>
<dbReference type="Pfam" id="PF17479">
    <property type="entry name" value="DUF3048_C"/>
    <property type="match status" value="1"/>
</dbReference>
<feature type="region of interest" description="Disordered" evidence="1">
    <location>
        <begin position="29"/>
        <end position="62"/>
    </location>
</feature>
<dbReference type="Gene3D" id="3.50.90.10">
    <property type="entry name" value="YerB-like"/>
    <property type="match status" value="1"/>
</dbReference>
<gene>
    <name evidence="5" type="ORF">SAMN04487928_12826</name>
</gene>
<dbReference type="AlphaFoldDB" id="A0A1I5X5B1"/>
<dbReference type="EMBL" id="FOXO01000028">
    <property type="protein sequence ID" value="SFQ27150.1"/>
    <property type="molecule type" value="Genomic_DNA"/>
</dbReference>
<evidence type="ECO:0000313" key="6">
    <source>
        <dbReference type="Proteomes" id="UP000182624"/>
    </source>
</evidence>
<proteinExistence type="predicted"/>
<feature type="domain" description="DUF3048" evidence="4">
    <location>
        <begin position="259"/>
        <end position="370"/>
    </location>
</feature>
<evidence type="ECO:0000259" key="4">
    <source>
        <dbReference type="Pfam" id="PF17479"/>
    </source>
</evidence>